<dbReference type="InterPro" id="IPR023631">
    <property type="entry name" value="Amidase_dom"/>
</dbReference>
<organism evidence="2">
    <name type="scientific">marine sediment metagenome</name>
    <dbReference type="NCBI Taxonomy" id="412755"/>
    <lineage>
        <taxon>unclassified sequences</taxon>
        <taxon>metagenomes</taxon>
        <taxon>ecological metagenomes</taxon>
    </lineage>
</organism>
<comment type="caution">
    <text evidence="2">The sequence shown here is derived from an EMBL/GenBank/DDBJ whole genome shotgun (WGS) entry which is preliminary data.</text>
</comment>
<reference evidence="2" key="1">
    <citation type="journal article" date="2014" name="Front. Microbiol.">
        <title>High frequency of phylogenetically diverse reductive dehalogenase-homologous genes in deep subseafloor sedimentary metagenomes.</title>
        <authorList>
            <person name="Kawai M."/>
            <person name="Futagami T."/>
            <person name="Toyoda A."/>
            <person name="Takaki Y."/>
            <person name="Nishi S."/>
            <person name="Hori S."/>
            <person name="Arai W."/>
            <person name="Tsubouchi T."/>
            <person name="Morono Y."/>
            <person name="Uchiyama I."/>
            <person name="Ito T."/>
            <person name="Fujiyama A."/>
            <person name="Inagaki F."/>
            <person name="Takami H."/>
        </authorList>
    </citation>
    <scope>NUCLEOTIDE SEQUENCE</scope>
    <source>
        <strain evidence="2">Expedition CK06-06</strain>
    </source>
</reference>
<protein>
    <recommendedName>
        <fullName evidence="1">Amidase domain-containing protein</fullName>
    </recommendedName>
</protein>
<proteinExistence type="predicted"/>
<evidence type="ECO:0000313" key="2">
    <source>
        <dbReference type="EMBL" id="GAG69689.1"/>
    </source>
</evidence>
<dbReference type="AlphaFoldDB" id="X0ZJW4"/>
<gene>
    <name evidence="2" type="ORF">S01H4_21072</name>
</gene>
<accession>X0ZJW4</accession>
<dbReference type="SUPFAM" id="SSF75304">
    <property type="entry name" value="Amidase signature (AS) enzymes"/>
    <property type="match status" value="1"/>
</dbReference>
<feature type="non-terminal residue" evidence="2">
    <location>
        <position position="1"/>
    </location>
</feature>
<name>X0ZJW4_9ZZZZ</name>
<dbReference type="Gene3D" id="3.90.1300.10">
    <property type="entry name" value="Amidase signature (AS) domain"/>
    <property type="match status" value="1"/>
</dbReference>
<dbReference type="Pfam" id="PF01425">
    <property type="entry name" value="Amidase"/>
    <property type="match status" value="1"/>
</dbReference>
<evidence type="ECO:0000259" key="1">
    <source>
        <dbReference type="Pfam" id="PF01425"/>
    </source>
</evidence>
<dbReference type="PANTHER" id="PTHR42678">
    <property type="entry name" value="AMIDASE"/>
    <property type="match status" value="1"/>
</dbReference>
<feature type="domain" description="Amidase" evidence="1">
    <location>
        <begin position="9"/>
        <end position="193"/>
    </location>
</feature>
<dbReference type="PANTHER" id="PTHR42678:SF34">
    <property type="entry name" value="OS04G0183300 PROTEIN"/>
    <property type="match status" value="1"/>
</dbReference>
<dbReference type="EMBL" id="BART01009520">
    <property type="protein sequence ID" value="GAG69689.1"/>
    <property type="molecule type" value="Genomic_DNA"/>
</dbReference>
<dbReference type="InterPro" id="IPR036928">
    <property type="entry name" value="AS_sf"/>
</dbReference>
<sequence length="221" mass="25137">GVFRFYTDKPTADAQVKALFEKAIEDMESQGAEIIDSFQIPNFEELTKELWCNTFRYDVNNYLSSLGDKAPYKSLAEIVDSGLYAPYIEKRLKRALKSPIEEEPACKDLYNEPRNIAFRKAVLKAMDEHQLDAFVYPTWSNPPRKIGDLKSPAGDNSQLISPHTGLPGLTVPMGFTYENLPAGLQIVGRLFGEPYIIKIAYSYEQATKHRRPPEKFPVLRK</sequence>